<feature type="non-terminal residue" evidence="6">
    <location>
        <position position="1"/>
    </location>
</feature>
<accession>A0A0P9CV94</accession>
<dbReference type="InterPro" id="IPR001238">
    <property type="entry name" value="DNA-binding_RecF"/>
</dbReference>
<dbReference type="Proteomes" id="UP000050509">
    <property type="component" value="Unassembled WGS sequence"/>
</dbReference>
<keyword evidence="4" id="KW-0067">ATP-binding</keyword>
<evidence type="ECO:0000256" key="2">
    <source>
        <dbReference type="ARBA" id="ARBA00022705"/>
    </source>
</evidence>
<keyword evidence="1" id="KW-0963">Cytoplasm</keyword>
<evidence type="ECO:0000313" key="6">
    <source>
        <dbReference type="EMBL" id="KPV49875.1"/>
    </source>
</evidence>
<protein>
    <submittedName>
        <fullName evidence="6">DNA replication protein RecF</fullName>
    </submittedName>
</protein>
<keyword evidence="2" id="KW-0235">DNA replication</keyword>
<keyword evidence="7" id="KW-1185">Reference proteome</keyword>
<dbReference type="GO" id="GO:0005524">
    <property type="term" value="F:ATP binding"/>
    <property type="evidence" value="ECO:0007669"/>
    <property type="project" value="UniProtKB-KW"/>
</dbReference>
<dbReference type="PANTHER" id="PTHR32182:SF0">
    <property type="entry name" value="DNA REPLICATION AND REPAIR PROTEIN RECF"/>
    <property type="match status" value="1"/>
</dbReference>
<organism evidence="6 7">
    <name type="scientific">Kouleothrix aurantiaca</name>
    <dbReference type="NCBI Taxonomy" id="186479"/>
    <lineage>
        <taxon>Bacteria</taxon>
        <taxon>Bacillati</taxon>
        <taxon>Chloroflexota</taxon>
        <taxon>Chloroflexia</taxon>
        <taxon>Chloroflexales</taxon>
        <taxon>Roseiflexineae</taxon>
        <taxon>Roseiflexaceae</taxon>
        <taxon>Kouleothrix</taxon>
    </lineage>
</organism>
<keyword evidence="3" id="KW-0547">Nucleotide-binding</keyword>
<dbReference type="AlphaFoldDB" id="A0A0P9CV94"/>
<dbReference type="InterPro" id="IPR042174">
    <property type="entry name" value="RecF_2"/>
</dbReference>
<dbReference type="GO" id="GO:0006260">
    <property type="term" value="P:DNA replication"/>
    <property type="evidence" value="ECO:0007669"/>
    <property type="project" value="UniProtKB-KW"/>
</dbReference>
<dbReference type="Gene3D" id="1.20.1050.90">
    <property type="entry name" value="RecF/RecN/SMC, N-terminal domain"/>
    <property type="match status" value="1"/>
</dbReference>
<dbReference type="HAMAP" id="MF_00365">
    <property type="entry name" value="RecF"/>
    <property type="match status" value="1"/>
</dbReference>
<evidence type="ECO:0000256" key="1">
    <source>
        <dbReference type="ARBA" id="ARBA00022490"/>
    </source>
</evidence>
<dbReference type="PATRIC" id="fig|186479.3.peg.2693"/>
<dbReference type="GO" id="GO:0003697">
    <property type="term" value="F:single-stranded DNA binding"/>
    <property type="evidence" value="ECO:0007669"/>
    <property type="project" value="InterPro"/>
</dbReference>
<proteinExistence type="inferred from homology"/>
<dbReference type="EMBL" id="LJCR01001698">
    <property type="protein sequence ID" value="KPV49875.1"/>
    <property type="molecule type" value="Genomic_DNA"/>
</dbReference>
<dbReference type="SUPFAM" id="SSF52540">
    <property type="entry name" value="P-loop containing nucleoside triphosphate hydrolases"/>
    <property type="match status" value="1"/>
</dbReference>
<dbReference type="InterPro" id="IPR027417">
    <property type="entry name" value="P-loop_NTPase"/>
</dbReference>
<name>A0A0P9CV94_9CHLR</name>
<reference evidence="6 7" key="1">
    <citation type="submission" date="2015-09" db="EMBL/GenBank/DDBJ databases">
        <title>Draft genome sequence of Kouleothrix aurantiaca JCM 19913.</title>
        <authorList>
            <person name="Hemp J."/>
        </authorList>
    </citation>
    <scope>NUCLEOTIDE SEQUENCE [LARGE SCALE GENOMIC DNA]</scope>
    <source>
        <strain evidence="6 7">COM-B</strain>
    </source>
</reference>
<dbReference type="GO" id="GO:0000731">
    <property type="term" value="P:DNA synthesis involved in DNA repair"/>
    <property type="evidence" value="ECO:0007669"/>
    <property type="project" value="TreeGrafter"/>
</dbReference>
<comment type="caution">
    <text evidence="6">The sequence shown here is derived from an EMBL/GenBank/DDBJ whole genome shotgun (WGS) entry which is preliminary data.</text>
</comment>
<evidence type="ECO:0000256" key="4">
    <source>
        <dbReference type="ARBA" id="ARBA00022840"/>
    </source>
</evidence>
<keyword evidence="5" id="KW-0238">DNA-binding</keyword>
<dbReference type="InterPro" id="IPR018078">
    <property type="entry name" value="DNA-binding_RecF_CS"/>
</dbReference>
<dbReference type="PROSITE" id="PS00618">
    <property type="entry name" value="RECF_2"/>
    <property type="match status" value="1"/>
</dbReference>
<sequence>ASARDDEIGRGQTLVGPHRDDLLLSMGTISVGTYGSRGQQRSATLALKLGEAELMRNRAGDAPVLLLDDLLSELDAERRSHLLATLAQPGQQTLVTATGMEDFDAAFLERAKKVRVENGRLYPS</sequence>
<evidence type="ECO:0000256" key="3">
    <source>
        <dbReference type="ARBA" id="ARBA00022741"/>
    </source>
</evidence>
<evidence type="ECO:0000313" key="7">
    <source>
        <dbReference type="Proteomes" id="UP000050509"/>
    </source>
</evidence>
<dbReference type="GO" id="GO:0006302">
    <property type="term" value="P:double-strand break repair"/>
    <property type="evidence" value="ECO:0007669"/>
    <property type="project" value="TreeGrafter"/>
</dbReference>
<gene>
    <name evidence="6" type="ORF">SE17_30155</name>
</gene>
<dbReference type="PANTHER" id="PTHR32182">
    <property type="entry name" value="DNA REPLICATION AND REPAIR PROTEIN RECF"/>
    <property type="match status" value="1"/>
</dbReference>
<evidence type="ECO:0000256" key="5">
    <source>
        <dbReference type="ARBA" id="ARBA00023125"/>
    </source>
</evidence>